<name>A0A7K1FH18_9ACTN</name>
<dbReference type="Proteomes" id="UP000460221">
    <property type="component" value="Unassembled WGS sequence"/>
</dbReference>
<accession>A0A7K1FH18</accession>
<dbReference type="EMBL" id="WLYK01000001">
    <property type="protein sequence ID" value="MTD13370.1"/>
    <property type="molecule type" value="Genomic_DNA"/>
</dbReference>
<evidence type="ECO:0000313" key="3">
    <source>
        <dbReference type="EMBL" id="MTD13370.1"/>
    </source>
</evidence>
<feature type="compositionally biased region" description="Basic residues" evidence="1">
    <location>
        <begin position="120"/>
        <end position="130"/>
    </location>
</feature>
<organism evidence="3 4">
    <name type="scientific">Nakamurella alba</name>
    <dbReference type="NCBI Taxonomy" id="2665158"/>
    <lineage>
        <taxon>Bacteria</taxon>
        <taxon>Bacillati</taxon>
        <taxon>Actinomycetota</taxon>
        <taxon>Actinomycetes</taxon>
        <taxon>Nakamurellales</taxon>
        <taxon>Nakamurellaceae</taxon>
        <taxon>Nakamurella</taxon>
    </lineage>
</organism>
<gene>
    <name evidence="3" type="ORF">GIS00_05340</name>
</gene>
<proteinExistence type="predicted"/>
<dbReference type="InterPro" id="IPR036237">
    <property type="entry name" value="Xyl_isomerase-like_sf"/>
</dbReference>
<keyword evidence="4" id="KW-1185">Reference proteome</keyword>
<feature type="region of interest" description="Disordered" evidence="1">
    <location>
        <begin position="180"/>
        <end position="213"/>
    </location>
</feature>
<feature type="domain" description="Xylose isomerase-like TIM barrel" evidence="2">
    <location>
        <begin position="236"/>
        <end position="490"/>
    </location>
</feature>
<dbReference type="Pfam" id="PF01261">
    <property type="entry name" value="AP_endonuc_2"/>
    <property type="match status" value="1"/>
</dbReference>
<dbReference type="Gene3D" id="3.20.20.150">
    <property type="entry name" value="Divalent-metal-dependent TIM barrel enzymes"/>
    <property type="match status" value="1"/>
</dbReference>
<feature type="compositionally biased region" description="Low complexity" evidence="1">
    <location>
        <begin position="131"/>
        <end position="144"/>
    </location>
</feature>
<dbReference type="PANTHER" id="PTHR12110:SF21">
    <property type="entry name" value="XYLOSE ISOMERASE-LIKE TIM BARREL DOMAIN-CONTAINING PROTEIN"/>
    <property type="match status" value="1"/>
</dbReference>
<evidence type="ECO:0000313" key="4">
    <source>
        <dbReference type="Proteomes" id="UP000460221"/>
    </source>
</evidence>
<sequence>MGAVLATRVELAGRRRDRRGQRHRARLRDLVRLDRGPALQRPGALRPLRLLRALAGHHPVLAGRQAGGPGAGGGPAGPGAAGTGAHPVDGADRDPLRGRHPGDDPGDRGCPGRHPAGAPVHHHRRGRQHPRPGAGPRGGRAAAPVRDRPCHPGRVLVPGRLRRRDGRTAVRHPAAPGAVQLRPSRPQLRPPRCRGGRLGRAGRHTRRSGPGALRPVYPSIFSNVITGTDPHRAAARTRELGLASVQFTPAEVSVGFGFDTDVTGGDFAAWKAAYDTEGIGICAVAGYLNLLHHDLTIRRRNIDTFTGYLRRMHLLGTQLISVETGSLAPTGDWDDDPTNHTPQAMADLEAVLAELVAVAEAEDVVVLIEPYVVNVCDTPQLGADLVRRFSSPHLGICMDPTNFFSTALARPELVGQVIRDGFAAERPYFRLAHAKDVVPTAPGEAVPGLPGPGQGILDYPLYLDLLADAGYEGALVIEHLTEAEVPAALEFVTGQLTGLAERRSLCS</sequence>
<evidence type="ECO:0000259" key="2">
    <source>
        <dbReference type="Pfam" id="PF01261"/>
    </source>
</evidence>
<reference evidence="3 4" key="1">
    <citation type="submission" date="2019-11" db="EMBL/GenBank/DDBJ databases">
        <authorList>
            <person name="Jiang L.-Q."/>
        </authorList>
    </citation>
    <scope>NUCLEOTIDE SEQUENCE [LARGE SCALE GENOMIC DNA]</scope>
    <source>
        <strain evidence="3 4">YIM 132087</strain>
    </source>
</reference>
<protein>
    <submittedName>
        <fullName evidence="3">TIM barrel protein</fullName>
    </submittedName>
</protein>
<dbReference type="PANTHER" id="PTHR12110">
    <property type="entry name" value="HYDROXYPYRUVATE ISOMERASE"/>
    <property type="match status" value="1"/>
</dbReference>
<comment type="caution">
    <text evidence="3">The sequence shown here is derived from an EMBL/GenBank/DDBJ whole genome shotgun (WGS) entry which is preliminary data.</text>
</comment>
<dbReference type="AlphaFoldDB" id="A0A7K1FH18"/>
<dbReference type="SUPFAM" id="SSF51658">
    <property type="entry name" value="Xylose isomerase-like"/>
    <property type="match status" value="1"/>
</dbReference>
<feature type="compositionally biased region" description="Gly residues" evidence="1">
    <location>
        <begin position="65"/>
        <end position="82"/>
    </location>
</feature>
<dbReference type="InterPro" id="IPR013022">
    <property type="entry name" value="Xyl_isomerase-like_TIM-brl"/>
</dbReference>
<dbReference type="InterPro" id="IPR050312">
    <property type="entry name" value="IolE/XylAMocC-like"/>
</dbReference>
<feature type="compositionally biased region" description="Basic and acidic residues" evidence="1">
    <location>
        <begin position="89"/>
        <end position="107"/>
    </location>
</feature>
<evidence type="ECO:0000256" key="1">
    <source>
        <dbReference type="SAM" id="MobiDB-lite"/>
    </source>
</evidence>
<feature type="region of interest" description="Disordered" evidence="1">
    <location>
        <begin position="61"/>
        <end position="157"/>
    </location>
</feature>
<feature type="compositionally biased region" description="Basic residues" evidence="1">
    <location>
        <begin position="191"/>
        <end position="207"/>
    </location>
</feature>